<evidence type="ECO:0000313" key="1">
    <source>
        <dbReference type="EMBL" id="VAW97176.1"/>
    </source>
</evidence>
<proteinExistence type="predicted"/>
<name>A0A3B1AWH1_9ZZZZ</name>
<reference evidence="1" key="1">
    <citation type="submission" date="2018-06" db="EMBL/GenBank/DDBJ databases">
        <authorList>
            <person name="Zhirakovskaya E."/>
        </authorList>
    </citation>
    <scope>NUCLEOTIDE SEQUENCE</scope>
</reference>
<organism evidence="1">
    <name type="scientific">hydrothermal vent metagenome</name>
    <dbReference type="NCBI Taxonomy" id="652676"/>
    <lineage>
        <taxon>unclassified sequences</taxon>
        <taxon>metagenomes</taxon>
        <taxon>ecological metagenomes</taxon>
    </lineage>
</organism>
<protein>
    <submittedName>
        <fullName evidence="1">Uncharacterized protein</fullName>
    </submittedName>
</protein>
<dbReference type="AlphaFoldDB" id="A0A3B1AWH1"/>
<dbReference type="PROSITE" id="PS51257">
    <property type="entry name" value="PROKAR_LIPOPROTEIN"/>
    <property type="match status" value="1"/>
</dbReference>
<gene>
    <name evidence="1" type="ORF">MNBD_GAMMA23-1296</name>
</gene>
<dbReference type="EMBL" id="UOFT01000055">
    <property type="protein sequence ID" value="VAW97176.1"/>
    <property type="molecule type" value="Genomic_DNA"/>
</dbReference>
<sequence>MNRCICIFSVFMIAALTGCTVNKGGGVRRHIIEIPDYGCIPDSYVYECGVVNASEAVPIDEIVT</sequence>
<accession>A0A3B1AWH1</accession>